<dbReference type="InterPro" id="IPR032675">
    <property type="entry name" value="LRR_dom_sf"/>
</dbReference>
<accession>A0A9J6C2E5</accession>
<dbReference type="Pfam" id="PF00646">
    <property type="entry name" value="F-box"/>
    <property type="match status" value="1"/>
</dbReference>
<proteinExistence type="predicted"/>
<protein>
    <recommendedName>
        <fullName evidence="1">F-box domain-containing protein</fullName>
    </recommendedName>
</protein>
<reference evidence="2" key="1">
    <citation type="submission" date="2021-03" db="EMBL/GenBank/DDBJ databases">
        <title>Chromosome level genome of the anhydrobiotic midge Polypedilum vanderplanki.</title>
        <authorList>
            <person name="Yoshida Y."/>
            <person name="Kikawada T."/>
            <person name="Gusev O."/>
        </authorList>
    </citation>
    <scope>NUCLEOTIDE SEQUENCE</scope>
    <source>
        <strain evidence="2">NIAS01</strain>
        <tissue evidence="2">Whole body or cell culture</tissue>
    </source>
</reference>
<sequence>MEVRKLQILDLPADILARIFDYLSVSDLKEIALCCKKFNKIVSNERRILEKFEIFWTHGSDENEFIGSRKYHKVFIGDCLEENFMNHLDIFKMMRENLTELSLQLIDQIEIVNLRIFLENFKFLTKLSLIQLRLFNVNEICDVKNLPEIENLEYLHFSYNNYEILKLFLKAKLKHFEICDNFGDEKILKEFLIKQNNLEIFKSSCFAKNSKIFNDEKILKVKFKLKEMKIDENKIEVKNLEILRKFLSLHQKSLEKIEINSMNLKVLKFVENFRLLKIVKITGTDSFENYNQIILSQVKNLILECEIKNLSWIFPKIENLKLNTANIETSELKQLKNLKSLELRNLYNIQMLPNTNIKCLTLVACSFEKVKQISVGKNKVKILVIERCENINWLKEFLLNRHQKLNTLKILSMKINKNELNKEILDAIERTKEKIKNFVIAR</sequence>
<dbReference type="InterPro" id="IPR001810">
    <property type="entry name" value="F-box_dom"/>
</dbReference>
<gene>
    <name evidence="2" type="ORF">PVAND_006043</name>
</gene>
<dbReference type="Gene3D" id="1.20.1280.50">
    <property type="match status" value="1"/>
</dbReference>
<name>A0A9J6C2E5_POLVA</name>
<evidence type="ECO:0000259" key="1">
    <source>
        <dbReference type="PROSITE" id="PS50181"/>
    </source>
</evidence>
<evidence type="ECO:0000313" key="3">
    <source>
        <dbReference type="Proteomes" id="UP001107558"/>
    </source>
</evidence>
<comment type="caution">
    <text evidence="2">The sequence shown here is derived from an EMBL/GenBank/DDBJ whole genome shotgun (WGS) entry which is preliminary data.</text>
</comment>
<dbReference type="EMBL" id="JADBJN010000002">
    <property type="protein sequence ID" value="KAG5676194.1"/>
    <property type="molecule type" value="Genomic_DNA"/>
</dbReference>
<evidence type="ECO:0000313" key="2">
    <source>
        <dbReference type="EMBL" id="KAG5676194.1"/>
    </source>
</evidence>
<dbReference type="AlphaFoldDB" id="A0A9J6C2E5"/>
<organism evidence="2 3">
    <name type="scientific">Polypedilum vanderplanki</name>
    <name type="common">Sleeping chironomid midge</name>
    <dbReference type="NCBI Taxonomy" id="319348"/>
    <lineage>
        <taxon>Eukaryota</taxon>
        <taxon>Metazoa</taxon>
        <taxon>Ecdysozoa</taxon>
        <taxon>Arthropoda</taxon>
        <taxon>Hexapoda</taxon>
        <taxon>Insecta</taxon>
        <taxon>Pterygota</taxon>
        <taxon>Neoptera</taxon>
        <taxon>Endopterygota</taxon>
        <taxon>Diptera</taxon>
        <taxon>Nematocera</taxon>
        <taxon>Chironomoidea</taxon>
        <taxon>Chironomidae</taxon>
        <taxon>Chironominae</taxon>
        <taxon>Polypedilum</taxon>
        <taxon>Polypedilum</taxon>
    </lineage>
</organism>
<dbReference type="Gene3D" id="3.80.10.10">
    <property type="entry name" value="Ribonuclease Inhibitor"/>
    <property type="match status" value="1"/>
</dbReference>
<dbReference type="SUPFAM" id="SSF52058">
    <property type="entry name" value="L domain-like"/>
    <property type="match status" value="1"/>
</dbReference>
<dbReference type="Proteomes" id="UP001107558">
    <property type="component" value="Chromosome 2"/>
</dbReference>
<feature type="domain" description="F-box" evidence="1">
    <location>
        <begin position="5"/>
        <end position="52"/>
    </location>
</feature>
<dbReference type="PROSITE" id="PS50181">
    <property type="entry name" value="FBOX"/>
    <property type="match status" value="1"/>
</dbReference>
<dbReference type="SUPFAM" id="SSF81383">
    <property type="entry name" value="F-box domain"/>
    <property type="match status" value="1"/>
</dbReference>
<dbReference type="InterPro" id="IPR036047">
    <property type="entry name" value="F-box-like_dom_sf"/>
</dbReference>
<dbReference type="SMART" id="SM00256">
    <property type="entry name" value="FBOX"/>
    <property type="match status" value="1"/>
</dbReference>
<dbReference type="OrthoDB" id="7729635at2759"/>
<keyword evidence="3" id="KW-1185">Reference proteome</keyword>